<dbReference type="RefSeq" id="WP_122315287.1">
    <property type="nucleotide sequence ID" value="NZ_RBRE01000035.1"/>
</dbReference>
<evidence type="ECO:0000256" key="1">
    <source>
        <dbReference type="SAM" id="SignalP"/>
    </source>
</evidence>
<comment type="caution">
    <text evidence="2">The sequence shown here is derived from an EMBL/GenBank/DDBJ whole genome shotgun (WGS) entry which is preliminary data.</text>
</comment>
<feature type="signal peptide" evidence="1">
    <location>
        <begin position="1"/>
        <end position="21"/>
    </location>
</feature>
<reference evidence="2 3" key="1">
    <citation type="submission" date="2018-08" db="EMBL/GenBank/DDBJ databases">
        <title>Recombination of ecologically and evolutionarily significant loci maintains genetic cohesion in the Pseudomonas syringae species complex.</title>
        <authorList>
            <person name="Dillon M."/>
            <person name="Thakur S."/>
            <person name="Almeida R.N.D."/>
            <person name="Weir B.S."/>
            <person name="Guttman D.S."/>
        </authorList>
    </citation>
    <scope>NUCLEOTIDE SEQUENCE [LARGE SCALE GENOMIC DNA]</scope>
    <source>
        <strain evidence="2 3">ICMP 3353</strain>
    </source>
</reference>
<dbReference type="AlphaFoldDB" id="A0A3M4M1L7"/>
<dbReference type="OrthoDB" id="280897at2"/>
<name>A0A3M4M1L7_PSECI</name>
<dbReference type="EMBL" id="RBRE01000035">
    <property type="protein sequence ID" value="RMQ47748.1"/>
    <property type="molecule type" value="Genomic_DNA"/>
</dbReference>
<proteinExistence type="predicted"/>
<keyword evidence="1" id="KW-0732">Signal</keyword>
<feature type="chain" id="PRO_5017939083" description="Cytochrome c family protein" evidence="1">
    <location>
        <begin position="22"/>
        <end position="430"/>
    </location>
</feature>
<evidence type="ECO:0000313" key="3">
    <source>
        <dbReference type="Proteomes" id="UP000277236"/>
    </source>
</evidence>
<accession>A0A3M4M1L7</accession>
<organism evidence="2 3">
    <name type="scientific">Pseudomonas cichorii</name>
    <dbReference type="NCBI Taxonomy" id="36746"/>
    <lineage>
        <taxon>Bacteria</taxon>
        <taxon>Pseudomonadati</taxon>
        <taxon>Pseudomonadota</taxon>
        <taxon>Gammaproteobacteria</taxon>
        <taxon>Pseudomonadales</taxon>
        <taxon>Pseudomonadaceae</taxon>
        <taxon>Pseudomonas</taxon>
    </lineage>
</organism>
<protein>
    <recommendedName>
        <fullName evidence="4">Cytochrome c family protein</fullName>
    </recommendedName>
</protein>
<dbReference type="Proteomes" id="UP000277236">
    <property type="component" value="Unassembled WGS sequence"/>
</dbReference>
<gene>
    <name evidence="2" type="ORF">ALQ04_04111</name>
</gene>
<evidence type="ECO:0008006" key="4">
    <source>
        <dbReference type="Google" id="ProtNLM"/>
    </source>
</evidence>
<sequence length="430" mass="46755">MNTRFRVGMTLLGLVSLPALALEQPMPDVSVTSLNCQLPGNAPAAKSGQDAFDLYSWQMFIALNWPVTDGQRGTPDCNKQPGDAGYTVWQSYKNVSEIFPADGSNPGPWNTPLSSRNLGLINIAAVKNTGVLQAVDQAVGGWLIDQSGNPTYYDISANEVSYNYIVANNFYNANVVSRASNISFPNGVIEIKSSWRILTPADNASRYLTVHSQVDLFDDQGKRTGAVADAYLGLVGLHIITKAQGYPQWIWSTFEQVDNVPPKKESGGQWIDNPTSGINYSYFNPHAQPASLNQSPCDWQTQGDTMVCVPKAGTTFQTPNPLNRVTPIAASTELLNKAFQFAPGLQQSALKYYQLVTTQRPFNPDNPGNPLGQPTPALSANVTMESYIQANSSCMNCHSMATPPGSPYKADFSYMFKFAKPAAQGAKDEK</sequence>
<evidence type="ECO:0000313" key="2">
    <source>
        <dbReference type="EMBL" id="RMQ47748.1"/>
    </source>
</evidence>